<dbReference type="AlphaFoldDB" id="A0A2W7NIX6"/>
<dbReference type="OrthoDB" id="9808559at2"/>
<dbReference type="RefSeq" id="WP_111444136.1">
    <property type="nucleotide sequence ID" value="NZ_QKZK01000002.1"/>
</dbReference>
<organism evidence="7 8">
    <name type="scientific">Breznakibacter xylanolyticus</name>
    <dbReference type="NCBI Taxonomy" id="990"/>
    <lineage>
        <taxon>Bacteria</taxon>
        <taxon>Pseudomonadati</taxon>
        <taxon>Bacteroidota</taxon>
        <taxon>Bacteroidia</taxon>
        <taxon>Marinilabiliales</taxon>
        <taxon>Marinilabiliaceae</taxon>
        <taxon>Breznakibacter</taxon>
    </lineage>
</organism>
<dbReference type="InterPro" id="IPR000415">
    <property type="entry name" value="Nitroreductase-like"/>
</dbReference>
<evidence type="ECO:0000256" key="3">
    <source>
        <dbReference type="ARBA" id="ARBA00023002"/>
    </source>
</evidence>
<dbReference type="GO" id="GO:0016491">
    <property type="term" value="F:oxidoreductase activity"/>
    <property type="evidence" value="ECO:0007669"/>
    <property type="project" value="UniProtKB-KW"/>
</dbReference>
<dbReference type="Proteomes" id="UP000249239">
    <property type="component" value="Unassembled WGS sequence"/>
</dbReference>
<accession>A0A2W7NIX6</accession>
<dbReference type="PROSITE" id="PS00198">
    <property type="entry name" value="4FE4S_FER_1"/>
    <property type="match status" value="2"/>
</dbReference>
<evidence type="ECO:0000256" key="1">
    <source>
        <dbReference type="ARBA" id="ARBA00007118"/>
    </source>
</evidence>
<keyword evidence="4" id="KW-0408">Iron</keyword>
<dbReference type="GO" id="GO:0046872">
    <property type="term" value="F:metal ion binding"/>
    <property type="evidence" value="ECO:0007669"/>
    <property type="project" value="UniProtKB-KW"/>
</dbReference>
<dbReference type="PANTHER" id="PTHR43673">
    <property type="entry name" value="NAD(P)H NITROREDUCTASE YDGI-RELATED"/>
    <property type="match status" value="1"/>
</dbReference>
<dbReference type="Pfam" id="PF00881">
    <property type="entry name" value="Nitroreductase"/>
    <property type="match status" value="1"/>
</dbReference>
<protein>
    <submittedName>
        <fullName evidence="7">Nitroreductase</fullName>
    </submittedName>
</protein>
<dbReference type="PANTHER" id="PTHR43673:SF10">
    <property type="entry name" value="NADH DEHYDROGENASE_NAD(P)H NITROREDUCTASE XCC3605-RELATED"/>
    <property type="match status" value="1"/>
</dbReference>
<sequence>MNQLNINNDACTRCGACIDSCPVNIIEADDNRFPLLTAQRNAYCIQCFHCEAVCPTQALSHPAATQGMSDVKQSEHSISAHQLGQYMQQRRSIRQFKAQKITPDTLQQAMDAVRYAPTGTNRQLNHWILINDDALIHDLADGTIQWMRQVVAGAPEMGARYNFSAIIANWEAGIDRICRHAPHLAICYTPTAHPVGSKDAVIATAHLELFLPSVGIGSCWAGFLMIAIEQMPLLKQRLGLTADHTVHAALMLGYPKYKYKRIPARDAAKVIWL</sequence>
<dbReference type="SUPFAM" id="SSF55469">
    <property type="entry name" value="FMN-dependent nitroreductase-like"/>
    <property type="match status" value="1"/>
</dbReference>
<feature type="domain" description="4Fe-4S ferredoxin-type" evidence="6">
    <location>
        <begin position="34"/>
        <end position="64"/>
    </location>
</feature>
<name>A0A2W7NIX6_9BACT</name>
<dbReference type="Pfam" id="PF13187">
    <property type="entry name" value="Fer4_9"/>
    <property type="match status" value="1"/>
</dbReference>
<evidence type="ECO:0000256" key="4">
    <source>
        <dbReference type="ARBA" id="ARBA00023004"/>
    </source>
</evidence>
<keyword evidence="5" id="KW-0411">Iron-sulfur</keyword>
<proteinExistence type="inferred from homology"/>
<evidence type="ECO:0000256" key="5">
    <source>
        <dbReference type="ARBA" id="ARBA00023014"/>
    </source>
</evidence>
<dbReference type="EMBL" id="QKZK01000002">
    <property type="protein sequence ID" value="PZX20411.1"/>
    <property type="molecule type" value="Genomic_DNA"/>
</dbReference>
<dbReference type="InterPro" id="IPR017896">
    <property type="entry name" value="4Fe4S_Fe-S-bd"/>
</dbReference>
<evidence type="ECO:0000313" key="8">
    <source>
        <dbReference type="Proteomes" id="UP000249239"/>
    </source>
</evidence>
<evidence type="ECO:0000313" key="7">
    <source>
        <dbReference type="EMBL" id="PZX20411.1"/>
    </source>
</evidence>
<dbReference type="InterPro" id="IPR029479">
    <property type="entry name" value="Nitroreductase"/>
</dbReference>
<dbReference type="SUPFAM" id="SSF54862">
    <property type="entry name" value="4Fe-4S ferredoxins"/>
    <property type="match status" value="1"/>
</dbReference>
<keyword evidence="8" id="KW-1185">Reference proteome</keyword>
<dbReference type="Gene3D" id="3.40.109.10">
    <property type="entry name" value="NADH Oxidase"/>
    <property type="match status" value="1"/>
</dbReference>
<dbReference type="Gene3D" id="3.30.70.20">
    <property type="match status" value="1"/>
</dbReference>
<evidence type="ECO:0000259" key="6">
    <source>
        <dbReference type="PROSITE" id="PS51379"/>
    </source>
</evidence>
<dbReference type="CDD" id="cd02143">
    <property type="entry name" value="nitroreductase_FeS-like"/>
    <property type="match status" value="1"/>
</dbReference>
<feature type="domain" description="4Fe-4S ferredoxin-type" evidence="6">
    <location>
        <begin position="2"/>
        <end position="31"/>
    </location>
</feature>
<keyword evidence="3" id="KW-0560">Oxidoreductase</keyword>
<dbReference type="GO" id="GO:0051536">
    <property type="term" value="F:iron-sulfur cluster binding"/>
    <property type="evidence" value="ECO:0007669"/>
    <property type="project" value="UniProtKB-KW"/>
</dbReference>
<dbReference type="PROSITE" id="PS51379">
    <property type="entry name" value="4FE4S_FER_2"/>
    <property type="match status" value="2"/>
</dbReference>
<comment type="caution">
    <text evidence="7">The sequence shown here is derived from an EMBL/GenBank/DDBJ whole genome shotgun (WGS) entry which is preliminary data.</text>
</comment>
<gene>
    <name evidence="7" type="ORF">LX69_00410</name>
</gene>
<keyword evidence="2" id="KW-0479">Metal-binding</keyword>
<comment type="similarity">
    <text evidence="1">Belongs to the nitroreductase family.</text>
</comment>
<reference evidence="7 8" key="1">
    <citation type="submission" date="2018-06" db="EMBL/GenBank/DDBJ databases">
        <title>Genomic Encyclopedia of Archaeal and Bacterial Type Strains, Phase II (KMG-II): from individual species to whole genera.</title>
        <authorList>
            <person name="Goeker M."/>
        </authorList>
    </citation>
    <scope>NUCLEOTIDE SEQUENCE [LARGE SCALE GENOMIC DNA]</scope>
    <source>
        <strain evidence="7 8">DSM 6779</strain>
    </source>
</reference>
<dbReference type="InterPro" id="IPR017900">
    <property type="entry name" value="4Fe4S_Fe_S_CS"/>
</dbReference>
<evidence type="ECO:0000256" key="2">
    <source>
        <dbReference type="ARBA" id="ARBA00022723"/>
    </source>
</evidence>